<protein>
    <recommendedName>
        <fullName evidence="2">XkdX family protein</fullName>
    </recommendedName>
</protein>
<gene>
    <name evidence="1" type="ORF">SDC9_190323</name>
</gene>
<name>A0A645HUN4_9ZZZZ</name>
<proteinExistence type="predicted"/>
<comment type="caution">
    <text evidence="1">The sequence shown here is derived from an EMBL/GenBank/DDBJ whole genome shotgun (WGS) entry which is preliminary data.</text>
</comment>
<evidence type="ECO:0008006" key="2">
    <source>
        <dbReference type="Google" id="ProtNLM"/>
    </source>
</evidence>
<evidence type="ECO:0000313" key="1">
    <source>
        <dbReference type="EMBL" id="MPN42765.1"/>
    </source>
</evidence>
<organism evidence="1">
    <name type="scientific">bioreactor metagenome</name>
    <dbReference type="NCBI Taxonomy" id="1076179"/>
    <lineage>
        <taxon>unclassified sequences</taxon>
        <taxon>metagenomes</taxon>
        <taxon>ecological metagenomes</taxon>
    </lineage>
</organism>
<reference evidence="1" key="1">
    <citation type="submission" date="2019-08" db="EMBL/GenBank/DDBJ databases">
        <authorList>
            <person name="Kucharzyk K."/>
            <person name="Murdoch R.W."/>
            <person name="Higgins S."/>
            <person name="Loffler F."/>
        </authorList>
    </citation>
    <scope>NUCLEOTIDE SEQUENCE</scope>
</reference>
<dbReference type="InterPro" id="IPR010022">
    <property type="entry name" value="XkdX"/>
</dbReference>
<dbReference type="NCBIfam" id="TIGR01669">
    <property type="entry name" value="phage_XkdX"/>
    <property type="match status" value="1"/>
</dbReference>
<accession>A0A645HUN4</accession>
<sequence>MSENFQKVKDYYDKGLWTKSQVSRAVGKRITAEEYKEITGDDYRVVGKSLEEIERYIV</sequence>
<dbReference type="AlphaFoldDB" id="A0A645HUN4"/>
<dbReference type="Pfam" id="PF09693">
    <property type="entry name" value="Phage_XkdX"/>
    <property type="match status" value="1"/>
</dbReference>
<dbReference type="EMBL" id="VSSQ01100733">
    <property type="protein sequence ID" value="MPN42765.1"/>
    <property type="molecule type" value="Genomic_DNA"/>
</dbReference>